<dbReference type="Gene3D" id="2.40.170.20">
    <property type="entry name" value="TonB-dependent receptor, beta-barrel domain"/>
    <property type="match status" value="1"/>
</dbReference>
<dbReference type="Gene3D" id="1.25.40.10">
    <property type="entry name" value="Tetratricopeptide repeat domain"/>
    <property type="match status" value="2"/>
</dbReference>
<dbReference type="InterPro" id="IPR006860">
    <property type="entry name" value="FecR"/>
</dbReference>
<dbReference type="SMART" id="SM00028">
    <property type="entry name" value="TPR"/>
    <property type="match status" value="5"/>
</dbReference>
<accession>A0A254TCY2</accession>
<dbReference type="PANTHER" id="PTHR38731:SF3">
    <property type="entry name" value="BLL6125 PROTEIN"/>
    <property type="match status" value="1"/>
</dbReference>
<keyword evidence="5" id="KW-0732">Signal</keyword>
<dbReference type="EMBL" id="LSTO01000001">
    <property type="protein sequence ID" value="OWW20405.1"/>
    <property type="molecule type" value="Genomic_DNA"/>
</dbReference>
<dbReference type="Pfam" id="PF04773">
    <property type="entry name" value="FecR"/>
    <property type="match status" value="1"/>
</dbReference>
<dbReference type="GO" id="GO:0009279">
    <property type="term" value="C:cell outer membrane"/>
    <property type="evidence" value="ECO:0007669"/>
    <property type="project" value="UniProtKB-SubCell"/>
</dbReference>
<name>A0A254TCY2_9BURK</name>
<evidence type="ECO:0000256" key="5">
    <source>
        <dbReference type="SAM" id="SignalP"/>
    </source>
</evidence>
<keyword evidence="2" id="KW-0472">Membrane</keyword>
<evidence type="ECO:0000313" key="8">
    <source>
        <dbReference type="Proteomes" id="UP000197535"/>
    </source>
</evidence>
<sequence length="1262" mass="138907">MSTLRCAAALACAVALTAHADVLTRKLDTVGQVVTNKGDEQLNPIDQPGWRHLELKQWLAEGDNLRTGPYGAMGILFRDETQIRVHANTNLQIRNIGRRTDGETRLGLERGAVWMRAKTVPAGLSIETPSATVSVRGTDWSLTADENGAATLTVLSGQVRFFNEFGEVLVERGETAYAEKGKPPVKRYIIQPKDQAQWQVSAGWLDIISLTGESATALRKRKGGAGTPLQRAAQAYDLMEMEQVRRLLDEARAAGAPPARTALIDALVALYDERPDDAAAFLRQAEPQDRRERLAKKLAEYGVLIRQREFAAADAALDRIEQEFRDFAEVALARTWRLSFQGRLADAIPLAEAGMQRFPQDARFHIMLAHLQMLLGDTDKMRSTLDAAEQLDPMHAYVMHLDALYHISMRPDLQRASERVEKALAIAPNEPQLWNDLGLAVQDLGDHHRAERAFLRAIEIQPSAPEFHANLALLYITEERFDEAEPLLRKVIDLHPSLATGYEGMGLIALARGKNEEALDWLLRAVLLNPGLSEAQTLLAIAYQRDERFDAAGKTLDTAVRYDVNDPVPYLLKSLTALDHSQAGEAIREARKAFDTYLRYGEVTVNGIQNSQTGNSGLSAAYSNLGLNHWADSLTQRAYNPYWANSHFSVQAEYESDNARLGSLLQGLLLDPTAISYAPRYTEFGPRRPRHDFIIGAGLTAQRGSVANNQSLTSMGFMRDVGPLQSLSYLVTGTRSYDPGARVNADAKEESISAALGAIVDPDTGVVLRLNATRNKAGMPGGISQPDPDDRSATINFNGHLGLHKRLGFRDELLVMGYAAREQARFANPDAYGTTLSPLDLSLVSEFGLEQARAFYRQGLYDWTFDPSAPIYLVGVPLPGSTQLADGLPATVDFNRILRRHAVTGVKQLQVKRMFDAGEVQAAIGAEWAWVHQRVASIKTNAQVLTDAFLAFPDMASVPATHAGAVLGPDSPTVLFPFGVSSLRAENTATTLGGGLAYANLRWPVSKNLLLESGLKMEHADNGTTSSNRLHPQAGLAWTPVDRQWLRLAYQKQARLPLTGPLAPMATVGLSVPDAYVNGTSAATQLQWDSEWNDRTFTFLRLDRQAIDGFAMASPDLFDDLSAIRADIYRATAGVNLWLGERWGVSAALRQTRSRNRDAANDGKTLPLLPDRTFALNTTWVHPAHVRLNLSQVYTGAVQADLANTSQLPGYWLTNATVNWTPAPKNWSLTFTVNNLFDRKYRVARDYAGSGRTVLLALEYRS</sequence>
<evidence type="ECO:0000256" key="3">
    <source>
        <dbReference type="ARBA" id="ARBA00023237"/>
    </source>
</evidence>
<dbReference type="RefSeq" id="WP_088707291.1">
    <property type="nucleotide sequence ID" value="NZ_LSTO01000001.1"/>
</dbReference>
<dbReference type="Pfam" id="PF13432">
    <property type="entry name" value="TPR_16"/>
    <property type="match status" value="1"/>
</dbReference>
<dbReference type="SUPFAM" id="SSF56935">
    <property type="entry name" value="Porins"/>
    <property type="match status" value="1"/>
</dbReference>
<dbReference type="PANTHER" id="PTHR38731">
    <property type="entry name" value="LIPL45-RELATED LIPOPROTEIN-RELATED"/>
    <property type="match status" value="1"/>
</dbReference>
<dbReference type="Gene3D" id="2.60.120.1440">
    <property type="match status" value="1"/>
</dbReference>
<protein>
    <recommendedName>
        <fullName evidence="6">FecR protein domain-containing protein</fullName>
    </recommendedName>
</protein>
<dbReference type="InterPro" id="IPR036942">
    <property type="entry name" value="Beta-barrel_TonB_sf"/>
</dbReference>
<comment type="caution">
    <text evidence="7">The sequence shown here is derived from an EMBL/GenBank/DDBJ whole genome shotgun (WGS) entry which is preliminary data.</text>
</comment>
<dbReference type="Proteomes" id="UP000197535">
    <property type="component" value="Unassembled WGS sequence"/>
</dbReference>
<dbReference type="InterPro" id="IPR011990">
    <property type="entry name" value="TPR-like_helical_dom_sf"/>
</dbReference>
<dbReference type="AlphaFoldDB" id="A0A254TCY2"/>
<feature type="repeat" description="TPR" evidence="4">
    <location>
        <begin position="465"/>
        <end position="498"/>
    </location>
</feature>
<dbReference type="PROSITE" id="PS50005">
    <property type="entry name" value="TPR"/>
    <property type="match status" value="3"/>
</dbReference>
<evidence type="ECO:0000256" key="1">
    <source>
        <dbReference type="ARBA" id="ARBA00004442"/>
    </source>
</evidence>
<dbReference type="Pfam" id="PF14559">
    <property type="entry name" value="TPR_19"/>
    <property type="match status" value="1"/>
</dbReference>
<feature type="repeat" description="TPR" evidence="4">
    <location>
        <begin position="431"/>
        <end position="464"/>
    </location>
</feature>
<evidence type="ECO:0000256" key="2">
    <source>
        <dbReference type="ARBA" id="ARBA00023136"/>
    </source>
</evidence>
<evidence type="ECO:0000313" key="7">
    <source>
        <dbReference type="EMBL" id="OWW20405.1"/>
    </source>
</evidence>
<reference evidence="7 8" key="1">
    <citation type="submission" date="2016-02" db="EMBL/GenBank/DDBJ databases">
        <authorList>
            <person name="Wen L."/>
            <person name="He K."/>
            <person name="Yang H."/>
        </authorList>
    </citation>
    <scope>NUCLEOTIDE SEQUENCE [LARGE SCALE GENOMIC DNA]</scope>
    <source>
        <strain evidence="7 8">TSA40</strain>
    </source>
</reference>
<organism evidence="7 8">
    <name type="scientific">Noviherbaspirillum denitrificans</name>
    <dbReference type="NCBI Taxonomy" id="1968433"/>
    <lineage>
        <taxon>Bacteria</taxon>
        <taxon>Pseudomonadati</taxon>
        <taxon>Pseudomonadota</taxon>
        <taxon>Betaproteobacteria</taxon>
        <taxon>Burkholderiales</taxon>
        <taxon>Oxalobacteraceae</taxon>
        <taxon>Noviherbaspirillum</taxon>
    </lineage>
</organism>
<feature type="repeat" description="TPR" evidence="4">
    <location>
        <begin position="499"/>
        <end position="532"/>
    </location>
</feature>
<keyword evidence="3" id="KW-0998">Cell outer membrane</keyword>
<keyword evidence="4" id="KW-0802">TPR repeat</keyword>
<feature type="domain" description="FecR protein" evidence="6">
    <location>
        <begin position="63"/>
        <end position="160"/>
    </location>
</feature>
<dbReference type="OrthoDB" id="5290951at2"/>
<evidence type="ECO:0000259" key="6">
    <source>
        <dbReference type="Pfam" id="PF04773"/>
    </source>
</evidence>
<feature type="signal peptide" evidence="5">
    <location>
        <begin position="1"/>
        <end position="20"/>
    </location>
</feature>
<evidence type="ECO:0000256" key="4">
    <source>
        <dbReference type="PROSITE-ProRule" id="PRU00339"/>
    </source>
</evidence>
<comment type="subcellular location">
    <subcellularLocation>
        <location evidence="1">Cell outer membrane</location>
    </subcellularLocation>
</comment>
<dbReference type="SUPFAM" id="SSF48452">
    <property type="entry name" value="TPR-like"/>
    <property type="match status" value="1"/>
</dbReference>
<gene>
    <name evidence="7" type="ORF">AYR66_13835</name>
</gene>
<keyword evidence="8" id="KW-1185">Reference proteome</keyword>
<feature type="chain" id="PRO_5012965298" description="FecR protein domain-containing protein" evidence="5">
    <location>
        <begin position="21"/>
        <end position="1262"/>
    </location>
</feature>
<dbReference type="InterPro" id="IPR019734">
    <property type="entry name" value="TPR_rpt"/>
</dbReference>
<proteinExistence type="predicted"/>